<name>A0ABS7CEP3_9BACL</name>
<comment type="caution">
    <text evidence="1">The sequence shown here is derived from an EMBL/GenBank/DDBJ whole genome shotgun (WGS) entry which is preliminary data.</text>
</comment>
<reference evidence="1 2" key="1">
    <citation type="submission" date="2021-07" db="EMBL/GenBank/DDBJ databases">
        <title>Paenibacillus radiodurans sp. nov., isolated from the southeastern edge of Tengger Desert.</title>
        <authorList>
            <person name="Zhang G."/>
        </authorList>
    </citation>
    <scope>NUCLEOTIDE SEQUENCE [LARGE SCALE GENOMIC DNA]</scope>
    <source>
        <strain evidence="1 2">CCM 7311</strain>
    </source>
</reference>
<dbReference type="InterPro" id="IPR011051">
    <property type="entry name" value="RmlC_Cupin_sf"/>
</dbReference>
<protein>
    <submittedName>
        <fullName evidence="1">Cupin domain-containing protein</fullName>
    </submittedName>
</protein>
<sequence>DAAIEASANDAVMVPRGTAHTYWNPKPEPARYLIIMTAQISGLIDAIHAADKRDPESMKQLFERYGSELLE</sequence>
<dbReference type="Proteomes" id="UP001519887">
    <property type="component" value="Unassembled WGS sequence"/>
</dbReference>
<accession>A0ABS7CEP3</accession>
<keyword evidence="2" id="KW-1185">Reference proteome</keyword>
<dbReference type="CDD" id="cd02208">
    <property type="entry name" value="cupin_RmlC-like"/>
    <property type="match status" value="1"/>
</dbReference>
<proteinExistence type="predicted"/>
<evidence type="ECO:0000313" key="2">
    <source>
        <dbReference type="Proteomes" id="UP001519887"/>
    </source>
</evidence>
<dbReference type="SUPFAM" id="SSF51182">
    <property type="entry name" value="RmlC-like cupins"/>
    <property type="match status" value="1"/>
</dbReference>
<dbReference type="InterPro" id="IPR014710">
    <property type="entry name" value="RmlC-like_jellyroll"/>
</dbReference>
<dbReference type="EMBL" id="JAHZIK010001614">
    <property type="protein sequence ID" value="MBW7459381.1"/>
    <property type="molecule type" value="Genomic_DNA"/>
</dbReference>
<organism evidence="1 2">
    <name type="scientific">Paenibacillus sepulcri</name>
    <dbReference type="NCBI Taxonomy" id="359917"/>
    <lineage>
        <taxon>Bacteria</taxon>
        <taxon>Bacillati</taxon>
        <taxon>Bacillota</taxon>
        <taxon>Bacilli</taxon>
        <taxon>Bacillales</taxon>
        <taxon>Paenibacillaceae</taxon>
        <taxon>Paenibacillus</taxon>
    </lineage>
</organism>
<feature type="non-terminal residue" evidence="1">
    <location>
        <position position="1"/>
    </location>
</feature>
<gene>
    <name evidence="1" type="ORF">K0U00_35535</name>
</gene>
<evidence type="ECO:0000313" key="1">
    <source>
        <dbReference type="EMBL" id="MBW7459381.1"/>
    </source>
</evidence>
<dbReference type="Gene3D" id="2.60.120.10">
    <property type="entry name" value="Jelly Rolls"/>
    <property type="match status" value="1"/>
</dbReference>